<keyword evidence="8 25" id="KW-0746">Sphingolipid metabolism</keyword>
<evidence type="ECO:0000256" key="3">
    <source>
        <dbReference type="ARBA" id="ARBA00004991"/>
    </source>
</evidence>
<feature type="region of interest" description="Disordered" evidence="26">
    <location>
        <begin position="148"/>
        <end position="171"/>
    </location>
</feature>
<evidence type="ECO:0000256" key="20">
    <source>
        <dbReference type="ARBA" id="ARBA00053674"/>
    </source>
</evidence>
<comment type="catalytic activity">
    <reaction evidence="16">
        <text>N-(hexanoyl)sphing-4-enine + H2O = hexanoate + sphing-4-enine</text>
        <dbReference type="Rhea" id="RHEA:41295"/>
        <dbReference type="ChEBI" id="CHEBI:15377"/>
        <dbReference type="ChEBI" id="CHEBI:17120"/>
        <dbReference type="ChEBI" id="CHEBI:57756"/>
        <dbReference type="ChEBI" id="CHEBI:63867"/>
    </reaction>
    <physiologicalReaction direction="left-to-right" evidence="16">
        <dbReference type="Rhea" id="RHEA:41296"/>
    </physiologicalReaction>
</comment>
<dbReference type="InterPro" id="IPR006823">
    <property type="entry name" value="Ceramidase_alk"/>
</dbReference>
<comment type="catalytic activity">
    <reaction evidence="14">
        <text>N-(15Z-tetracosenoyl)-sphing-4-enine + H2O = (15Z)-tetracosenoate + sphing-4-enine</text>
        <dbReference type="Rhea" id="RHEA:41267"/>
        <dbReference type="ChEBI" id="CHEBI:15377"/>
        <dbReference type="ChEBI" id="CHEBI:32392"/>
        <dbReference type="ChEBI" id="CHEBI:57756"/>
        <dbReference type="ChEBI" id="CHEBI:74450"/>
    </reaction>
    <physiologicalReaction direction="right-to-left" evidence="14">
        <dbReference type="Rhea" id="RHEA:41269"/>
    </physiologicalReaction>
</comment>
<comment type="catalytic activity">
    <reaction evidence="12">
        <text>N-(9Z-octadecenoyl)-sphing-4-enine + H2O = sphing-4-enine + (9Z)-octadecenoate</text>
        <dbReference type="Rhea" id="RHEA:41299"/>
        <dbReference type="ChEBI" id="CHEBI:15377"/>
        <dbReference type="ChEBI" id="CHEBI:30823"/>
        <dbReference type="ChEBI" id="CHEBI:57756"/>
        <dbReference type="ChEBI" id="CHEBI:77996"/>
    </reaction>
    <physiologicalReaction direction="left-to-right" evidence="12">
        <dbReference type="Rhea" id="RHEA:41300"/>
    </physiologicalReaction>
    <physiologicalReaction direction="right-to-left" evidence="12">
        <dbReference type="Rhea" id="RHEA:41301"/>
    </physiologicalReaction>
</comment>
<dbReference type="GO" id="GO:0005737">
    <property type="term" value="C:cytoplasm"/>
    <property type="evidence" value="ECO:0007669"/>
    <property type="project" value="UniProtKB-ARBA"/>
</dbReference>
<dbReference type="Gene3D" id="2.60.40.2300">
    <property type="entry name" value="Neutral/alkaline non-lysosomal ceramidase, C-terminal domain"/>
    <property type="match status" value="1"/>
</dbReference>
<evidence type="ECO:0000256" key="27">
    <source>
        <dbReference type="SAM" id="Phobius"/>
    </source>
</evidence>
<comment type="similarity">
    <text evidence="4 25">Belongs to the neutral ceramidase family.</text>
</comment>
<feature type="binding site" evidence="24">
    <location>
        <position position="271"/>
    </location>
    <ligand>
        <name>Zn(2+)</name>
        <dbReference type="ChEBI" id="CHEBI:29105"/>
    </ligand>
</feature>
<dbReference type="Pfam" id="PF04734">
    <property type="entry name" value="Ceramidase_alk"/>
    <property type="match status" value="1"/>
</dbReference>
<evidence type="ECO:0000256" key="15">
    <source>
        <dbReference type="ARBA" id="ARBA00051824"/>
    </source>
</evidence>
<evidence type="ECO:0000256" key="23">
    <source>
        <dbReference type="PIRSR" id="PIRSR606823-1"/>
    </source>
</evidence>
<feature type="binding site" evidence="24">
    <location>
        <position position="380"/>
    </location>
    <ligand>
        <name>Zn(2+)</name>
        <dbReference type="ChEBI" id="CHEBI:29105"/>
    </ligand>
</feature>
<feature type="binding site" evidence="24">
    <location>
        <position position="656"/>
    </location>
    <ligand>
        <name>Zn(2+)</name>
        <dbReference type="ChEBI" id="CHEBI:29105"/>
    </ligand>
</feature>
<feature type="compositionally biased region" description="Low complexity" evidence="26">
    <location>
        <begin position="150"/>
        <end position="166"/>
    </location>
</feature>
<dbReference type="InterPro" id="IPR031329">
    <property type="entry name" value="NEUT/ALK_ceramidase_N"/>
</dbReference>
<comment type="catalytic activity">
    <reaction evidence="18">
        <text>N-hexadecanoylsphing-4-enine + H2O = sphing-4-enine + hexadecanoate</text>
        <dbReference type="Rhea" id="RHEA:38891"/>
        <dbReference type="ChEBI" id="CHEBI:7896"/>
        <dbReference type="ChEBI" id="CHEBI:15377"/>
        <dbReference type="ChEBI" id="CHEBI:57756"/>
        <dbReference type="ChEBI" id="CHEBI:72959"/>
    </reaction>
    <physiologicalReaction direction="left-to-right" evidence="18">
        <dbReference type="Rhea" id="RHEA:38892"/>
    </physiologicalReaction>
    <physiologicalReaction direction="right-to-left" evidence="18">
        <dbReference type="Rhea" id="RHEA:38893"/>
    </physiologicalReaction>
</comment>
<organism evidence="30 31">
    <name type="scientific">Cricetulus griseus</name>
    <name type="common">Chinese hamster</name>
    <name type="synonym">Cricetulus barabensis griseus</name>
    <dbReference type="NCBI Taxonomy" id="10029"/>
    <lineage>
        <taxon>Eukaryota</taxon>
        <taxon>Metazoa</taxon>
        <taxon>Chordata</taxon>
        <taxon>Craniata</taxon>
        <taxon>Vertebrata</taxon>
        <taxon>Euteleostomi</taxon>
        <taxon>Mammalia</taxon>
        <taxon>Eutheria</taxon>
        <taxon>Euarchontoglires</taxon>
        <taxon>Glires</taxon>
        <taxon>Rodentia</taxon>
        <taxon>Myomorpha</taxon>
        <taxon>Muroidea</taxon>
        <taxon>Cricetidae</taxon>
        <taxon>Cricetinae</taxon>
        <taxon>Cricetulus</taxon>
    </lineage>
</organism>
<evidence type="ECO:0000256" key="21">
    <source>
        <dbReference type="ARBA" id="ARBA00060445"/>
    </source>
</evidence>
<protein>
    <recommendedName>
        <fullName evidence="6 25">Neutral ceramidase</fullName>
        <ecNumber evidence="5 25">3.5.1.23</ecNumber>
    </recommendedName>
</protein>
<evidence type="ECO:0000256" key="18">
    <source>
        <dbReference type="ARBA" id="ARBA00052422"/>
    </source>
</evidence>
<keyword evidence="24" id="KW-0479">Metal-binding</keyword>
<feature type="active site" description="Nucleophile" evidence="23">
    <location>
        <position position="431"/>
    </location>
</feature>
<keyword evidence="27" id="KW-1133">Transmembrane helix</keyword>
<evidence type="ECO:0000256" key="24">
    <source>
        <dbReference type="PIRSR" id="PIRSR606823-2"/>
    </source>
</evidence>
<evidence type="ECO:0000256" key="2">
    <source>
        <dbReference type="ARBA" id="ARBA00004760"/>
    </source>
</evidence>
<accession>A0A061ICG8</accession>
<comment type="catalytic activity">
    <reaction evidence="17">
        <text>N-tetradecanoylsphing-4-enine + H2O = sphing-4-enine + tetradecanoate</text>
        <dbReference type="Rhea" id="RHEA:41287"/>
        <dbReference type="ChEBI" id="CHEBI:15377"/>
        <dbReference type="ChEBI" id="CHEBI:30807"/>
        <dbReference type="ChEBI" id="CHEBI:57756"/>
        <dbReference type="ChEBI" id="CHEBI:72957"/>
    </reaction>
    <physiologicalReaction direction="right-to-left" evidence="17">
        <dbReference type="Rhea" id="RHEA:41289"/>
    </physiologicalReaction>
</comment>
<evidence type="ECO:0000259" key="28">
    <source>
        <dbReference type="Pfam" id="PF04734"/>
    </source>
</evidence>
<evidence type="ECO:0000313" key="30">
    <source>
        <dbReference type="EMBL" id="ERE77144.1"/>
    </source>
</evidence>
<dbReference type="EMBL" id="KE673577">
    <property type="protein sequence ID" value="ERE77144.1"/>
    <property type="molecule type" value="Genomic_DNA"/>
</dbReference>
<dbReference type="EC" id="3.5.1.23" evidence="5 25"/>
<comment type="cofactor">
    <cofactor evidence="24">
        <name>Zn(2+)</name>
        <dbReference type="ChEBI" id="CHEBI:29105"/>
    </cofactor>
    <text evidence="24">Binds 1 zinc ion per subunit.</text>
</comment>
<dbReference type="GO" id="GO:0005576">
    <property type="term" value="C:extracellular region"/>
    <property type="evidence" value="ECO:0007669"/>
    <property type="project" value="UniProtKB-SubCell"/>
</dbReference>
<evidence type="ECO:0000256" key="11">
    <source>
        <dbReference type="ARBA" id="ARBA00051166"/>
    </source>
</evidence>
<evidence type="ECO:0000256" key="1">
    <source>
        <dbReference type="ARBA" id="ARBA00004550"/>
    </source>
</evidence>
<evidence type="ECO:0000256" key="6">
    <source>
        <dbReference type="ARBA" id="ARBA00019235"/>
    </source>
</evidence>
<dbReference type="GO" id="GO:0046514">
    <property type="term" value="P:ceramide catabolic process"/>
    <property type="evidence" value="ECO:0007669"/>
    <property type="project" value="InterPro"/>
</dbReference>
<evidence type="ECO:0000256" key="16">
    <source>
        <dbReference type="ARBA" id="ARBA00051957"/>
    </source>
</evidence>
<keyword evidence="25" id="KW-0443">Lipid metabolism</keyword>
<feature type="domain" description="Neutral/alkaline non-lysosomal ceramidase C-terminal" evidence="29">
    <location>
        <begin position="666"/>
        <end position="822"/>
    </location>
</feature>
<evidence type="ECO:0000256" key="10">
    <source>
        <dbReference type="ARBA" id="ARBA00051154"/>
    </source>
</evidence>
<feature type="binding site" evidence="24">
    <location>
        <position position="617"/>
    </location>
    <ligand>
        <name>Zn(2+)</name>
        <dbReference type="ChEBI" id="CHEBI:29105"/>
    </ligand>
</feature>
<keyword evidence="7 25" id="KW-0378">Hydrolase</keyword>
<comment type="catalytic activity">
    <reaction evidence="10">
        <text>N-octanoylsphing-4-enine + H2O = octanoate + sphing-4-enine</text>
        <dbReference type="Rhea" id="RHEA:45092"/>
        <dbReference type="ChEBI" id="CHEBI:15377"/>
        <dbReference type="ChEBI" id="CHEBI:25646"/>
        <dbReference type="ChEBI" id="CHEBI:45815"/>
        <dbReference type="ChEBI" id="CHEBI:57756"/>
    </reaction>
    <physiologicalReaction direction="left-to-right" evidence="10">
        <dbReference type="Rhea" id="RHEA:45093"/>
    </physiologicalReaction>
</comment>
<reference evidence="31" key="1">
    <citation type="journal article" date="2013" name="Nat. Biotechnol.">
        <title>Chinese hamster genome sequenced from sorted chromosomes.</title>
        <authorList>
            <person name="Brinkrolf K."/>
            <person name="Rupp O."/>
            <person name="Laux H."/>
            <person name="Kollin F."/>
            <person name="Ernst W."/>
            <person name="Linke B."/>
            <person name="Kofler R."/>
            <person name="Romand S."/>
            <person name="Hesse F."/>
            <person name="Budach W.E."/>
            <person name="Galosy S."/>
            <person name="Muller D."/>
            <person name="Noll T."/>
            <person name="Wienberg J."/>
            <person name="Jostock T."/>
            <person name="Leonard M."/>
            <person name="Grillari J."/>
            <person name="Tauch A."/>
            <person name="Goesmann A."/>
            <person name="Helk B."/>
            <person name="Mott J.E."/>
            <person name="Puhler A."/>
            <person name="Borth N."/>
        </authorList>
    </citation>
    <scope>NUCLEOTIDE SEQUENCE [LARGE SCALE GENOMIC DNA]</scope>
    <source>
        <strain evidence="31">17A/GY</strain>
    </source>
</reference>
<evidence type="ECO:0000256" key="25">
    <source>
        <dbReference type="RuleBase" id="RU366019"/>
    </source>
</evidence>
<evidence type="ECO:0000256" key="4">
    <source>
        <dbReference type="ARBA" id="ARBA00009835"/>
    </source>
</evidence>
<comment type="catalytic activity">
    <reaction evidence="9">
        <text>an N-acylsphing-4-enine + H2O = sphing-4-enine + a fatty acid</text>
        <dbReference type="Rhea" id="RHEA:20856"/>
        <dbReference type="ChEBI" id="CHEBI:15377"/>
        <dbReference type="ChEBI" id="CHEBI:28868"/>
        <dbReference type="ChEBI" id="CHEBI:52639"/>
        <dbReference type="ChEBI" id="CHEBI:57756"/>
        <dbReference type="EC" id="3.5.1.23"/>
    </reaction>
    <physiologicalReaction direction="left-to-right" evidence="9">
        <dbReference type="Rhea" id="RHEA:20857"/>
    </physiologicalReaction>
</comment>
<comment type="pathway">
    <text evidence="3">Sphingolipid metabolism.</text>
</comment>
<comment type="subcellular location">
    <subcellularLocation>
        <location evidence="21">Membrane raft</location>
        <topology evidence="21">Single-pass type II membrane protein</topology>
    </subcellularLocation>
    <subcellularLocation>
        <location evidence="22">Membrane</location>
        <location evidence="22">Caveola</location>
        <topology evidence="22">Single-pass type II membrane protein</topology>
    </subcellularLocation>
    <subcellularLocation>
        <location evidence="1">Secreted</location>
        <location evidence="1">Extracellular exosome</location>
    </subcellularLocation>
</comment>
<gene>
    <name evidence="30" type="ORF">H671_3g11299</name>
</gene>
<comment type="pathway">
    <text evidence="2">Lipid metabolism; sphingolipid metabolism.</text>
</comment>
<keyword evidence="27" id="KW-0812">Transmembrane</keyword>
<evidence type="ECO:0000256" key="13">
    <source>
        <dbReference type="ARBA" id="ARBA00051557"/>
    </source>
</evidence>
<keyword evidence="24" id="KW-0862">Zinc</keyword>
<feature type="domain" description="Neutral/alkaline non-lysosomal ceramidase N-terminal" evidence="28">
    <location>
        <begin position="179"/>
        <end position="664"/>
    </location>
</feature>
<evidence type="ECO:0000256" key="17">
    <source>
        <dbReference type="ARBA" id="ARBA00052031"/>
    </source>
</evidence>
<dbReference type="GO" id="GO:0017040">
    <property type="term" value="F:N-acylsphingosine amidohydrolase activity"/>
    <property type="evidence" value="ECO:0007669"/>
    <property type="project" value="UniProtKB-UniRule"/>
</dbReference>
<dbReference type="GO" id="GO:0046513">
    <property type="term" value="P:ceramide biosynthetic process"/>
    <property type="evidence" value="ECO:0007669"/>
    <property type="project" value="UniProtKB-ARBA"/>
</dbReference>
<evidence type="ECO:0000256" key="12">
    <source>
        <dbReference type="ARBA" id="ARBA00051528"/>
    </source>
</evidence>
<sequence>MVRVCKQGPFEKEQLSTSVVSIMKMRAQGAGAEVSGETPQQHCSFVSFGKAGGCSAPTGVFRGVHWLGVVAKRIIVLRKIWKPYAGFPKEYFYILVLVSKDLGHGARGEMAKRTFSTLEAFLIFLLVMMTAITVALLTLLFVTNSGNHGSSTTLSPTTTQTSPITQAPDPPPFQNFSGYYIGVGRADCTGQVSDINLMGYGKRGQNARGLLTRLYSRAFILVEPDGSNRMAFVSVELGMISQRLRLEVLKRLQSKYGSLYRRDNVILSGTHTHSGPAGFFQYTIYVLASEGFSNRTFQYLVSGIVKSIEIAHTNLKPGKIFVNKGNVANVQINRSPSSYLQNPPSERARYSSNTDKEMLLLKMVDLNGEDLGLISWFAIHPVSMNNSNHLVNSDNMGYAAYLFEQEKNRGYLPGQGPFVAGFASSNLGDVSPNILGPHCANTGESCDNEKSTCPVGGPSMCMASGPGQDIFDSTQIIGRMIYQTAKELHDSASQEVTGPVLAAHQWVNMTDVSVMLNDTYAVKTCKPALGYSFAAGTIDGVSGLNITQGTTEGDPFWDTIRDQLLGKPSGEIIECHKPKPILLHTGELTKPHPWHPDIVDVQIVTLGSLAIAAIPGEFTTMSGRRFREAVKKEFESYGMKDMTVVISGLCNVYTHYITTYEEYQDTVANMSSGPEPPFFNNLIATLIPNIPDRTPIGRHFGDVLQPAKPEYRVGEVVEVTFVGANPKNSAENQTHQTFLTVEKYEDSIGDWQILYNDASWETRFYWHKGTLGLSNATIEWYIPDTAQPGIYRIRYFGHNRKQELLKPAVILAFEGISSPFEVVTT</sequence>
<comment type="catalytic activity">
    <reaction evidence="11">
        <text>N-octadecanoylsphing-4-enine + H2O = sphing-4-enine + octadecanoate</text>
        <dbReference type="Rhea" id="RHEA:41279"/>
        <dbReference type="ChEBI" id="CHEBI:15377"/>
        <dbReference type="ChEBI" id="CHEBI:25629"/>
        <dbReference type="ChEBI" id="CHEBI:57756"/>
        <dbReference type="ChEBI" id="CHEBI:72961"/>
    </reaction>
    <physiologicalReaction direction="left-to-right" evidence="11">
        <dbReference type="Rhea" id="RHEA:41280"/>
    </physiologicalReaction>
</comment>
<evidence type="ECO:0000313" key="31">
    <source>
        <dbReference type="Proteomes" id="UP000030759"/>
    </source>
</evidence>
<evidence type="ECO:0000256" key="26">
    <source>
        <dbReference type="SAM" id="MobiDB-lite"/>
    </source>
</evidence>
<dbReference type="GO" id="GO:0042759">
    <property type="term" value="P:long-chain fatty acid biosynthetic process"/>
    <property type="evidence" value="ECO:0007669"/>
    <property type="project" value="TreeGrafter"/>
</dbReference>
<dbReference type="Pfam" id="PF17048">
    <property type="entry name" value="Ceramidse_alk_C"/>
    <property type="match status" value="1"/>
</dbReference>
<keyword evidence="27" id="KW-0472">Membrane</keyword>
<comment type="catalytic activity">
    <reaction evidence="15">
        <text>N-(octadecanoyl)-sphinganine + H2O = sphinganine + octadecanoate</text>
        <dbReference type="Rhea" id="RHEA:45008"/>
        <dbReference type="ChEBI" id="CHEBI:15377"/>
        <dbReference type="ChEBI" id="CHEBI:25629"/>
        <dbReference type="ChEBI" id="CHEBI:57817"/>
        <dbReference type="ChEBI" id="CHEBI:67033"/>
    </reaction>
    <physiologicalReaction direction="left-to-right" evidence="15">
        <dbReference type="Rhea" id="RHEA:45009"/>
    </physiologicalReaction>
</comment>
<comment type="function">
    <text evidence="20">Plasma membrane ceramidase that hydrolyzes sphingolipid ceramides into sphingosine and free fatty acids at neutral pH. Ceramides, sphingosine, and its phosphorylated form sphingosine-1-phosphate are bioactive lipids that mediate cellular signaling pathways regulating several biological processes including cell proliferation, apoptosis and differentiation. Also catalyzes the reverse reaction allowing the synthesis of ceramides from fatty acids and sphingosine. Together with sphingomyelinase, participates in the production of sphingosine and sphingosine-1-phosphate from the degradation of sphingomyelin, a sphingolipid enriched in the plasma membrane of cells. Also participates in the hydrolysis of ceramides from the extracellular milieu allowing the production of sphingosine-1-phosphate inside and outside cells. This is the case for instance with the digestion of dietary sphingolipids in the intestinal tract.</text>
</comment>
<evidence type="ECO:0000256" key="22">
    <source>
        <dbReference type="ARBA" id="ARBA00060479"/>
    </source>
</evidence>
<comment type="catalytic activity">
    <reaction evidence="19">
        <text>N-dodecanoylsphing-4-enine + H2O = dodecanoate + sphing-4-enine</text>
        <dbReference type="Rhea" id="RHEA:41291"/>
        <dbReference type="ChEBI" id="CHEBI:15377"/>
        <dbReference type="ChEBI" id="CHEBI:18262"/>
        <dbReference type="ChEBI" id="CHEBI:57756"/>
        <dbReference type="ChEBI" id="CHEBI:72956"/>
    </reaction>
    <physiologicalReaction direction="left-to-right" evidence="19">
        <dbReference type="Rhea" id="RHEA:41292"/>
    </physiologicalReaction>
    <physiologicalReaction direction="right-to-left" evidence="19">
        <dbReference type="Rhea" id="RHEA:41293"/>
    </physiologicalReaction>
</comment>
<dbReference type="InterPro" id="IPR038445">
    <property type="entry name" value="NCDase_C_sf"/>
</dbReference>
<dbReference type="PANTHER" id="PTHR12670">
    <property type="entry name" value="CERAMIDASE"/>
    <property type="match status" value="1"/>
</dbReference>
<dbReference type="GO" id="GO:0046512">
    <property type="term" value="P:sphingosine biosynthetic process"/>
    <property type="evidence" value="ECO:0007669"/>
    <property type="project" value="UniProtKB-ARBA"/>
</dbReference>
<comment type="catalytic activity">
    <reaction evidence="13">
        <text>sphinganine + hexadecanoate = N-hexadecanoylsphinganine + H2O</text>
        <dbReference type="Rhea" id="RHEA:43440"/>
        <dbReference type="ChEBI" id="CHEBI:7896"/>
        <dbReference type="ChEBI" id="CHEBI:15377"/>
        <dbReference type="ChEBI" id="CHEBI:57817"/>
        <dbReference type="ChEBI" id="CHEBI:67042"/>
    </reaction>
    <physiologicalReaction direction="right-to-left" evidence="13">
        <dbReference type="Rhea" id="RHEA:43442"/>
    </physiologicalReaction>
</comment>
<dbReference type="AlphaFoldDB" id="A0A061ICG8"/>
<dbReference type="FunFam" id="2.60.40.2300:FF:000001">
    <property type="entry name" value="N-acylsphingosine amidohydrolase 2"/>
    <property type="match status" value="1"/>
</dbReference>
<evidence type="ECO:0000259" key="29">
    <source>
        <dbReference type="Pfam" id="PF17048"/>
    </source>
</evidence>
<dbReference type="GO" id="GO:0005901">
    <property type="term" value="C:caveola"/>
    <property type="evidence" value="ECO:0007669"/>
    <property type="project" value="UniProtKB-SubCell"/>
</dbReference>
<evidence type="ECO:0000256" key="9">
    <source>
        <dbReference type="ARBA" id="ARBA00048323"/>
    </source>
</evidence>
<dbReference type="InterPro" id="IPR031331">
    <property type="entry name" value="NEUT/ALK_ceramidase_C"/>
</dbReference>
<evidence type="ECO:0000256" key="5">
    <source>
        <dbReference type="ARBA" id="ARBA00011891"/>
    </source>
</evidence>
<evidence type="ECO:0000256" key="8">
    <source>
        <dbReference type="ARBA" id="ARBA00022919"/>
    </source>
</evidence>
<dbReference type="PANTHER" id="PTHR12670:SF1">
    <property type="entry name" value="NEUTRAL CERAMIDASE"/>
    <property type="match status" value="1"/>
</dbReference>
<evidence type="ECO:0000256" key="19">
    <source>
        <dbReference type="ARBA" id="ARBA00052896"/>
    </source>
</evidence>
<name>A0A061ICG8_CRIGR</name>
<evidence type="ECO:0000256" key="14">
    <source>
        <dbReference type="ARBA" id="ARBA00051798"/>
    </source>
</evidence>
<evidence type="ECO:0000256" key="7">
    <source>
        <dbReference type="ARBA" id="ARBA00022801"/>
    </source>
</evidence>
<feature type="transmembrane region" description="Helical" evidence="27">
    <location>
        <begin position="120"/>
        <end position="142"/>
    </location>
</feature>
<dbReference type="Proteomes" id="UP000030759">
    <property type="component" value="Unassembled WGS sequence"/>
</dbReference>
<proteinExistence type="inferred from homology"/>
<dbReference type="GO" id="GO:0046872">
    <property type="term" value="F:metal ion binding"/>
    <property type="evidence" value="ECO:0007669"/>
    <property type="project" value="UniProtKB-KW"/>
</dbReference>